<accession>A0A0E9SQP6</accession>
<evidence type="ECO:0000313" key="1">
    <source>
        <dbReference type="EMBL" id="JAH43631.1"/>
    </source>
</evidence>
<name>A0A0E9SQP6_ANGAN</name>
<proteinExistence type="predicted"/>
<dbReference type="EMBL" id="GBXM01064946">
    <property type="protein sequence ID" value="JAH43631.1"/>
    <property type="molecule type" value="Transcribed_RNA"/>
</dbReference>
<reference evidence="1" key="1">
    <citation type="submission" date="2014-11" db="EMBL/GenBank/DDBJ databases">
        <authorList>
            <person name="Amaro Gonzalez C."/>
        </authorList>
    </citation>
    <scope>NUCLEOTIDE SEQUENCE</scope>
</reference>
<sequence length="32" mass="3790">MLFSGKKYYTSTQTFEMCSSFFASEPQFRNLI</sequence>
<organism evidence="1">
    <name type="scientific">Anguilla anguilla</name>
    <name type="common">European freshwater eel</name>
    <name type="synonym">Muraena anguilla</name>
    <dbReference type="NCBI Taxonomy" id="7936"/>
    <lineage>
        <taxon>Eukaryota</taxon>
        <taxon>Metazoa</taxon>
        <taxon>Chordata</taxon>
        <taxon>Craniata</taxon>
        <taxon>Vertebrata</taxon>
        <taxon>Euteleostomi</taxon>
        <taxon>Actinopterygii</taxon>
        <taxon>Neopterygii</taxon>
        <taxon>Teleostei</taxon>
        <taxon>Anguilliformes</taxon>
        <taxon>Anguillidae</taxon>
        <taxon>Anguilla</taxon>
    </lineage>
</organism>
<dbReference type="AlphaFoldDB" id="A0A0E9SQP6"/>
<reference evidence="1" key="2">
    <citation type="journal article" date="2015" name="Fish Shellfish Immunol.">
        <title>Early steps in the European eel (Anguilla anguilla)-Vibrio vulnificus interaction in the gills: Role of the RtxA13 toxin.</title>
        <authorList>
            <person name="Callol A."/>
            <person name="Pajuelo D."/>
            <person name="Ebbesson L."/>
            <person name="Teles M."/>
            <person name="MacKenzie S."/>
            <person name="Amaro C."/>
        </authorList>
    </citation>
    <scope>NUCLEOTIDE SEQUENCE</scope>
</reference>
<protein>
    <submittedName>
        <fullName evidence="1">Uncharacterized protein</fullName>
    </submittedName>
</protein>